<dbReference type="GO" id="GO:0006189">
    <property type="term" value="P:'de novo' IMP biosynthetic process"/>
    <property type="evidence" value="ECO:0007669"/>
    <property type="project" value="UniProtKB-UniRule"/>
</dbReference>
<dbReference type="InterPro" id="IPR011761">
    <property type="entry name" value="ATP-grasp"/>
</dbReference>
<feature type="domain" description="ATP-grasp" evidence="8">
    <location>
        <begin position="119"/>
        <end position="311"/>
    </location>
</feature>
<feature type="binding site" evidence="7">
    <location>
        <begin position="195"/>
        <end position="198"/>
    </location>
    <ligand>
        <name>ATP</name>
        <dbReference type="ChEBI" id="CHEBI:30616"/>
    </ligand>
</feature>
<keyword evidence="5 7" id="KW-0067">ATP-binding</keyword>
<dbReference type="GO" id="GO:0005524">
    <property type="term" value="F:ATP binding"/>
    <property type="evidence" value="ECO:0007669"/>
    <property type="project" value="UniProtKB-UniRule"/>
</dbReference>
<dbReference type="Gene3D" id="3.40.50.20">
    <property type="match status" value="1"/>
</dbReference>
<feature type="binding site" evidence="7">
    <location>
        <begin position="22"/>
        <end position="23"/>
    </location>
    <ligand>
        <name>N(1)-(5-phospho-beta-D-ribosyl)glycinamide</name>
        <dbReference type="ChEBI" id="CHEBI:143788"/>
    </ligand>
</feature>
<dbReference type="InterPro" id="IPR005862">
    <property type="entry name" value="PurT"/>
</dbReference>
<dbReference type="Gene3D" id="3.30.470.20">
    <property type="entry name" value="ATP-grasp fold, B domain"/>
    <property type="match status" value="1"/>
</dbReference>
<dbReference type="Pfam" id="PF21244">
    <property type="entry name" value="PurT_C"/>
    <property type="match status" value="1"/>
</dbReference>
<keyword evidence="4 7" id="KW-0658">Purine biosynthesis</keyword>
<comment type="function">
    <text evidence="7">Involved in the de novo purine biosynthesis. Catalyzes the transfer of formate to 5-phospho-ribosyl-glycinamide (GAR), producing 5-phospho-ribosyl-N-formylglycinamide (FGAR). Formate is provided by PurU via hydrolysis of 10-formyl-tetrahydrofolate.</text>
</comment>
<dbReference type="Pfam" id="PF22660">
    <property type="entry name" value="RS_preATP-grasp-like"/>
    <property type="match status" value="1"/>
</dbReference>
<dbReference type="GO" id="GO:0004644">
    <property type="term" value="F:phosphoribosylglycinamide formyltransferase activity"/>
    <property type="evidence" value="ECO:0007669"/>
    <property type="project" value="UniProtKB-UniRule"/>
</dbReference>
<dbReference type="EC" id="6.3.1.21" evidence="7"/>
<sequence>MKRFGTPLKPSAIKLLLLGSGELGKEVAIEAMRLGVEVIACDRYENAPAMQVAHRSHTFNMLDGANIRRVVEEEQPDFIVPEIEAIATPTLVELEKEGWTVIPTARAVRLTMDRQGIRQLAAEELRLPTSPYRFAGSLEELEAGAKAVGFPCFIKPTMSSSGHGQSMVKKPADLKKAWEFAIETGRGKTGKVIVEGKINFDYEITLLTVRHAGGISFCAPVGHIQIDGDYRESWQPQPMTKTALKYAQAIAKKVVDELCGKTGRGIFGVELFVKGDMVYFSELSPRPHDTGMVTMVSQTMSEMELHVRAILGLPIPCLRRLPARRAQAGGRGRQAEIPCRPGASVAILANIKTDSPAYTGVEQALKAPGTWIRLFGKPMSPGHRRMGVALAIGKTVAEARKKAMAAAKKVKVVEG</sequence>
<evidence type="ECO:0000313" key="10">
    <source>
        <dbReference type="Proteomes" id="UP000176689"/>
    </source>
</evidence>
<keyword evidence="6 7" id="KW-0460">Magnesium</keyword>
<dbReference type="UniPathway" id="UPA00074">
    <property type="reaction ID" value="UER00127"/>
</dbReference>
<gene>
    <name evidence="7" type="primary">purT</name>
    <name evidence="9" type="ORF">A3F27_01285</name>
</gene>
<feature type="binding site" evidence="7">
    <location>
        <begin position="160"/>
        <end position="165"/>
    </location>
    <ligand>
        <name>ATP</name>
        <dbReference type="ChEBI" id="CHEBI:30616"/>
    </ligand>
</feature>
<dbReference type="SUPFAM" id="SSF51246">
    <property type="entry name" value="Rudiment single hybrid motif"/>
    <property type="match status" value="1"/>
</dbReference>
<accession>A0A1F6E676</accession>
<evidence type="ECO:0000313" key="9">
    <source>
        <dbReference type="EMBL" id="OGG69205.1"/>
    </source>
</evidence>
<comment type="subunit">
    <text evidence="7">Homodimer.</text>
</comment>
<evidence type="ECO:0000259" key="8">
    <source>
        <dbReference type="PROSITE" id="PS50975"/>
    </source>
</evidence>
<evidence type="ECO:0000256" key="1">
    <source>
        <dbReference type="ARBA" id="ARBA00022598"/>
    </source>
</evidence>
<evidence type="ECO:0000256" key="5">
    <source>
        <dbReference type="ARBA" id="ARBA00022840"/>
    </source>
</evidence>
<comment type="catalytic activity">
    <reaction evidence="7">
        <text>N(1)-(5-phospho-beta-D-ribosyl)glycinamide + formate + ATP = N(2)-formyl-N(1)-(5-phospho-beta-D-ribosyl)glycinamide + ADP + phosphate + H(+)</text>
        <dbReference type="Rhea" id="RHEA:24829"/>
        <dbReference type="ChEBI" id="CHEBI:15378"/>
        <dbReference type="ChEBI" id="CHEBI:15740"/>
        <dbReference type="ChEBI" id="CHEBI:30616"/>
        <dbReference type="ChEBI" id="CHEBI:43474"/>
        <dbReference type="ChEBI" id="CHEBI:143788"/>
        <dbReference type="ChEBI" id="CHEBI:147286"/>
        <dbReference type="ChEBI" id="CHEBI:456216"/>
        <dbReference type="EC" id="6.3.1.21"/>
    </reaction>
</comment>
<dbReference type="InterPro" id="IPR054350">
    <property type="entry name" value="PurT/PurK_preATP-grasp"/>
</dbReference>
<organism evidence="9 10">
    <name type="scientific">Candidatus Kaiserbacteria bacterium RIFCSPHIGHO2_12_FULL_53_13</name>
    <dbReference type="NCBI Taxonomy" id="1798502"/>
    <lineage>
        <taxon>Bacteria</taxon>
        <taxon>Candidatus Kaiseribacteriota</taxon>
    </lineage>
</organism>
<dbReference type="InterPro" id="IPR048740">
    <property type="entry name" value="PurT_C"/>
</dbReference>
<feature type="binding site" evidence="7">
    <location>
        <position position="114"/>
    </location>
    <ligand>
        <name>ATP</name>
        <dbReference type="ChEBI" id="CHEBI:30616"/>
    </ligand>
</feature>
<evidence type="ECO:0000256" key="6">
    <source>
        <dbReference type="ARBA" id="ARBA00022842"/>
    </source>
</evidence>
<feature type="binding site" evidence="7">
    <location>
        <position position="203"/>
    </location>
    <ligand>
        <name>ATP</name>
        <dbReference type="ChEBI" id="CHEBI:30616"/>
    </ligand>
</feature>
<evidence type="ECO:0000256" key="3">
    <source>
        <dbReference type="ARBA" id="ARBA00022741"/>
    </source>
</evidence>
<keyword evidence="1 7" id="KW-0436">Ligase</keyword>
<feature type="binding site" evidence="7">
    <location>
        <position position="289"/>
    </location>
    <ligand>
        <name>N(1)-(5-phospho-beta-D-ribosyl)glycinamide</name>
        <dbReference type="ChEBI" id="CHEBI:143788"/>
    </ligand>
</feature>
<dbReference type="InterPro" id="IPR016185">
    <property type="entry name" value="PreATP-grasp_dom_sf"/>
</dbReference>
<dbReference type="PROSITE" id="PS50975">
    <property type="entry name" value="ATP_GRASP"/>
    <property type="match status" value="1"/>
</dbReference>
<dbReference type="GO" id="GO:0043815">
    <property type="term" value="F:phosphoribosylglycinamide formyltransferase 2 activity"/>
    <property type="evidence" value="ECO:0007669"/>
    <property type="project" value="UniProtKB-UniRule"/>
</dbReference>
<evidence type="ECO:0000256" key="7">
    <source>
        <dbReference type="HAMAP-Rule" id="MF_01643"/>
    </source>
</evidence>
<dbReference type="InterPro" id="IPR011054">
    <property type="entry name" value="Rudment_hybrid_motif"/>
</dbReference>
<dbReference type="EMBL" id="MFLP01000036">
    <property type="protein sequence ID" value="OGG69205.1"/>
    <property type="molecule type" value="Genomic_DNA"/>
</dbReference>
<evidence type="ECO:0000256" key="4">
    <source>
        <dbReference type="ARBA" id="ARBA00022755"/>
    </source>
</evidence>
<dbReference type="PANTHER" id="PTHR43055:SF1">
    <property type="entry name" value="FORMATE-DEPENDENT PHOSPHORIBOSYLGLYCINAMIDE FORMYLTRANSFERASE"/>
    <property type="match status" value="1"/>
</dbReference>
<dbReference type="Gene3D" id="3.30.1490.20">
    <property type="entry name" value="ATP-grasp fold, A domain"/>
    <property type="match status" value="1"/>
</dbReference>
<dbReference type="Pfam" id="PF02222">
    <property type="entry name" value="ATP-grasp"/>
    <property type="match status" value="1"/>
</dbReference>
<dbReference type="GO" id="GO:0005829">
    <property type="term" value="C:cytosol"/>
    <property type="evidence" value="ECO:0007669"/>
    <property type="project" value="TreeGrafter"/>
</dbReference>
<name>A0A1F6E676_9BACT</name>
<dbReference type="AlphaFoldDB" id="A0A1F6E676"/>
<dbReference type="SUPFAM" id="SSF56059">
    <property type="entry name" value="Glutathione synthetase ATP-binding domain-like"/>
    <property type="match status" value="1"/>
</dbReference>
<dbReference type="GO" id="GO:0000287">
    <property type="term" value="F:magnesium ion binding"/>
    <property type="evidence" value="ECO:0007669"/>
    <property type="project" value="UniProtKB-UniRule"/>
</dbReference>
<dbReference type="NCBIfam" id="TIGR01142">
    <property type="entry name" value="purT"/>
    <property type="match status" value="1"/>
</dbReference>
<feature type="binding site" evidence="7">
    <location>
        <position position="282"/>
    </location>
    <ligand>
        <name>Mg(2+)</name>
        <dbReference type="ChEBI" id="CHEBI:18420"/>
    </ligand>
</feature>
<dbReference type="NCBIfam" id="NF006766">
    <property type="entry name" value="PRK09288.1"/>
    <property type="match status" value="1"/>
</dbReference>
<comment type="caution">
    <text evidence="9">The sequence shown here is derived from an EMBL/GenBank/DDBJ whole genome shotgun (WGS) entry which is preliminary data.</text>
</comment>
<keyword evidence="3 7" id="KW-0547">Nucleotide-binding</keyword>
<keyword evidence="9" id="KW-0808">Transferase</keyword>
<proteinExistence type="inferred from homology"/>
<reference evidence="9 10" key="1">
    <citation type="journal article" date="2016" name="Nat. Commun.">
        <title>Thousands of microbial genomes shed light on interconnected biogeochemical processes in an aquifer system.</title>
        <authorList>
            <person name="Anantharaman K."/>
            <person name="Brown C.T."/>
            <person name="Hug L.A."/>
            <person name="Sharon I."/>
            <person name="Castelle C.J."/>
            <person name="Probst A.J."/>
            <person name="Thomas B.C."/>
            <person name="Singh A."/>
            <person name="Wilkins M.J."/>
            <person name="Karaoz U."/>
            <person name="Brodie E.L."/>
            <person name="Williams K.H."/>
            <person name="Hubbard S.S."/>
            <person name="Banfield J.F."/>
        </authorList>
    </citation>
    <scope>NUCLEOTIDE SEQUENCE [LARGE SCALE GENOMIC DNA]</scope>
</reference>
<feature type="binding site" evidence="7">
    <location>
        <begin position="384"/>
        <end position="385"/>
    </location>
    <ligand>
        <name>N(1)-(5-phospho-beta-D-ribosyl)glycinamide</name>
        <dbReference type="ChEBI" id="CHEBI:143788"/>
    </ligand>
</feature>
<dbReference type="SUPFAM" id="SSF52440">
    <property type="entry name" value="PreATP-grasp domain"/>
    <property type="match status" value="1"/>
</dbReference>
<dbReference type="HAMAP" id="MF_01643">
    <property type="entry name" value="PurT"/>
    <property type="match status" value="1"/>
</dbReference>
<keyword evidence="2 7" id="KW-0479">Metal-binding</keyword>
<feature type="binding site" evidence="7">
    <location>
        <position position="82"/>
    </location>
    <ligand>
        <name>N(1)-(5-phospho-beta-D-ribosyl)glycinamide</name>
        <dbReference type="ChEBI" id="CHEBI:143788"/>
    </ligand>
</feature>
<protein>
    <recommendedName>
        <fullName evidence="7">Formate-dependent phosphoribosylglycinamide formyltransferase</fullName>
        <ecNumber evidence="7">6.3.1.21</ecNumber>
    </recommendedName>
    <alternativeName>
        <fullName evidence="7">5'-phosphoribosylglycinamide transformylase 2</fullName>
    </alternativeName>
    <alternativeName>
        <fullName evidence="7">Formate-dependent GAR transformylase</fullName>
    </alternativeName>
    <alternativeName>
        <fullName evidence="7">GAR transformylase 2</fullName>
        <shortName evidence="7">GART 2</shortName>
    </alternativeName>
    <alternativeName>
        <fullName evidence="7">Non-folate glycinamide ribonucleotide transformylase</fullName>
    </alternativeName>
    <alternativeName>
        <fullName evidence="7">Phosphoribosylglycinamide formyltransferase 2</fullName>
    </alternativeName>
</protein>
<dbReference type="InterPro" id="IPR003135">
    <property type="entry name" value="ATP-grasp_carboxylate-amine"/>
</dbReference>
<comment type="similarity">
    <text evidence="7">Belongs to the PurK/PurT family.</text>
</comment>
<evidence type="ECO:0000256" key="2">
    <source>
        <dbReference type="ARBA" id="ARBA00022723"/>
    </source>
</evidence>
<feature type="binding site" evidence="7">
    <location>
        <position position="377"/>
    </location>
    <ligand>
        <name>N(1)-(5-phospho-beta-D-ribosyl)glycinamide</name>
        <dbReference type="ChEBI" id="CHEBI:143788"/>
    </ligand>
</feature>
<dbReference type="FunFam" id="3.40.50.20:FF:000007">
    <property type="entry name" value="Formate-dependent phosphoribosylglycinamide formyltransferase"/>
    <property type="match status" value="1"/>
</dbReference>
<feature type="binding site" evidence="7">
    <location>
        <position position="270"/>
    </location>
    <ligand>
        <name>Mg(2+)</name>
        <dbReference type="ChEBI" id="CHEBI:18420"/>
    </ligand>
</feature>
<dbReference type="Proteomes" id="UP000176689">
    <property type="component" value="Unassembled WGS sequence"/>
</dbReference>
<feature type="binding site" evidence="7">
    <location>
        <position position="155"/>
    </location>
    <ligand>
        <name>ATP</name>
        <dbReference type="ChEBI" id="CHEBI:30616"/>
    </ligand>
</feature>
<dbReference type="PANTHER" id="PTHR43055">
    <property type="entry name" value="FORMATE-DEPENDENT PHOSPHORIBOSYLGLYCINAMIDE FORMYLTRANSFERASE"/>
    <property type="match status" value="1"/>
</dbReference>
<dbReference type="InterPro" id="IPR013815">
    <property type="entry name" value="ATP_grasp_subdomain_1"/>
</dbReference>
<comment type="pathway">
    <text evidence="7">Purine metabolism; IMP biosynthesis via de novo pathway; N(2)-formyl-N(1)-(5-phospho-D-ribosyl)glycinamide from N(1)-(5-phospho-D-ribosyl)glycinamide (formate route): step 1/1.</text>
</comment>